<protein>
    <submittedName>
        <fullName evidence="1">Uncharacterized protein</fullName>
    </submittedName>
</protein>
<name>A0A0R1TKM6_9LACO</name>
<sequence length="63" mass="7509">MLSEDKFIAGIEFFDAIPPDYSLVNDPSNWRITRLGIEYFKENSLIRKTYKQLKEIKDWLPLT</sequence>
<proteinExistence type="predicted"/>
<organism evidence="1 2">
    <name type="scientific">Ligilactobacillus equi DSM 15833 = JCM 10991</name>
    <dbReference type="NCBI Taxonomy" id="1423740"/>
    <lineage>
        <taxon>Bacteria</taxon>
        <taxon>Bacillati</taxon>
        <taxon>Bacillota</taxon>
        <taxon>Bacilli</taxon>
        <taxon>Lactobacillales</taxon>
        <taxon>Lactobacillaceae</taxon>
        <taxon>Ligilactobacillus</taxon>
    </lineage>
</organism>
<dbReference type="Pfam" id="PF09639">
    <property type="entry name" value="YjcQ"/>
    <property type="match status" value="1"/>
</dbReference>
<gene>
    <name evidence="1" type="ORF">FC36_GL001394</name>
</gene>
<evidence type="ECO:0000313" key="2">
    <source>
        <dbReference type="Proteomes" id="UP000051048"/>
    </source>
</evidence>
<dbReference type="InterPro" id="IPR036388">
    <property type="entry name" value="WH-like_DNA-bd_sf"/>
</dbReference>
<dbReference type="STRING" id="1423740.FC36_GL001394"/>
<dbReference type="InterPro" id="IPR018597">
    <property type="entry name" value="Phage_Tuc2009_YjcQ"/>
</dbReference>
<dbReference type="Proteomes" id="UP000051048">
    <property type="component" value="Unassembled WGS sequence"/>
</dbReference>
<reference evidence="1 2" key="1">
    <citation type="journal article" date="2015" name="Genome Announc.">
        <title>Expanding the biotechnology potential of lactobacilli through comparative genomics of 213 strains and associated genera.</title>
        <authorList>
            <person name="Sun Z."/>
            <person name="Harris H.M."/>
            <person name="McCann A."/>
            <person name="Guo C."/>
            <person name="Argimon S."/>
            <person name="Zhang W."/>
            <person name="Yang X."/>
            <person name="Jeffery I.B."/>
            <person name="Cooney J.C."/>
            <person name="Kagawa T.F."/>
            <person name="Liu W."/>
            <person name="Song Y."/>
            <person name="Salvetti E."/>
            <person name="Wrobel A."/>
            <person name="Rasinkangas P."/>
            <person name="Parkhill J."/>
            <person name="Rea M.C."/>
            <person name="O'Sullivan O."/>
            <person name="Ritari J."/>
            <person name="Douillard F.P."/>
            <person name="Paul Ross R."/>
            <person name="Yang R."/>
            <person name="Briner A.E."/>
            <person name="Felis G.E."/>
            <person name="de Vos W.M."/>
            <person name="Barrangou R."/>
            <person name="Klaenhammer T.R."/>
            <person name="Caufield P.W."/>
            <person name="Cui Y."/>
            <person name="Zhang H."/>
            <person name="O'Toole P.W."/>
        </authorList>
    </citation>
    <scope>NUCLEOTIDE SEQUENCE [LARGE SCALE GENOMIC DNA]</scope>
    <source>
        <strain evidence="1 2">DSM 15833</strain>
    </source>
</reference>
<dbReference type="Gene3D" id="1.10.10.10">
    <property type="entry name" value="Winged helix-like DNA-binding domain superfamily/Winged helix DNA-binding domain"/>
    <property type="match status" value="1"/>
</dbReference>
<dbReference type="PATRIC" id="fig|1423740.3.peg.1503"/>
<dbReference type="AlphaFoldDB" id="A0A0R1TKM6"/>
<comment type="caution">
    <text evidence="1">The sequence shown here is derived from an EMBL/GenBank/DDBJ whole genome shotgun (WGS) entry which is preliminary data.</text>
</comment>
<dbReference type="OrthoDB" id="2300994at2"/>
<accession>A0A0R1TKM6</accession>
<evidence type="ECO:0000313" key="1">
    <source>
        <dbReference type="EMBL" id="KRL81799.1"/>
    </source>
</evidence>
<dbReference type="EMBL" id="AZFH01000031">
    <property type="protein sequence ID" value="KRL81799.1"/>
    <property type="molecule type" value="Genomic_DNA"/>
</dbReference>